<comment type="caution">
    <text evidence="2">The sequence shown here is derived from an EMBL/GenBank/DDBJ whole genome shotgun (WGS) entry which is preliminary data.</text>
</comment>
<reference evidence="2 3" key="1">
    <citation type="submission" date="2024-02" db="EMBL/GenBank/DDBJ databases">
        <authorList>
            <person name="Chen Y."/>
            <person name="Shah S."/>
            <person name="Dougan E. K."/>
            <person name="Thang M."/>
            <person name="Chan C."/>
        </authorList>
    </citation>
    <scope>NUCLEOTIDE SEQUENCE [LARGE SCALE GENOMIC DNA]</scope>
</reference>
<dbReference type="Proteomes" id="UP001642464">
    <property type="component" value="Unassembled WGS sequence"/>
</dbReference>
<feature type="non-terminal residue" evidence="2">
    <location>
        <position position="1"/>
    </location>
</feature>
<feature type="non-terminal residue" evidence="2">
    <location>
        <position position="62"/>
    </location>
</feature>
<keyword evidence="3" id="KW-1185">Reference proteome</keyword>
<evidence type="ECO:0000313" key="3">
    <source>
        <dbReference type="Proteomes" id="UP001642464"/>
    </source>
</evidence>
<feature type="region of interest" description="Disordered" evidence="1">
    <location>
        <begin position="1"/>
        <end position="32"/>
    </location>
</feature>
<gene>
    <name evidence="2" type="ORF">SCF082_LOCUS27769</name>
</gene>
<protein>
    <submittedName>
        <fullName evidence="2">Uncharacterized protein</fullName>
    </submittedName>
</protein>
<organism evidence="2 3">
    <name type="scientific">Durusdinium trenchii</name>
    <dbReference type="NCBI Taxonomy" id="1381693"/>
    <lineage>
        <taxon>Eukaryota</taxon>
        <taxon>Sar</taxon>
        <taxon>Alveolata</taxon>
        <taxon>Dinophyceae</taxon>
        <taxon>Suessiales</taxon>
        <taxon>Symbiodiniaceae</taxon>
        <taxon>Durusdinium</taxon>
    </lineage>
</organism>
<sequence>HRSSASDCGGKSCSSPRCQGDSGAKRRSWRLPPLKTKLKWPSACRTSRWRRCNRSASADFVF</sequence>
<proteinExistence type="predicted"/>
<accession>A0ABP0MGT4</accession>
<evidence type="ECO:0000256" key="1">
    <source>
        <dbReference type="SAM" id="MobiDB-lite"/>
    </source>
</evidence>
<name>A0ABP0MGT4_9DINO</name>
<evidence type="ECO:0000313" key="2">
    <source>
        <dbReference type="EMBL" id="CAK9050328.1"/>
    </source>
</evidence>
<dbReference type="EMBL" id="CAXAMM010021646">
    <property type="protein sequence ID" value="CAK9050328.1"/>
    <property type="molecule type" value="Genomic_DNA"/>
</dbReference>